<feature type="compositionally biased region" description="Basic and acidic residues" evidence="1">
    <location>
        <begin position="145"/>
        <end position="169"/>
    </location>
</feature>
<dbReference type="EMBL" id="BLAL01000238">
    <property type="protein sequence ID" value="GES94676.1"/>
    <property type="molecule type" value="Genomic_DNA"/>
</dbReference>
<evidence type="ECO:0000313" key="3">
    <source>
        <dbReference type="EMBL" id="GES94676.1"/>
    </source>
</evidence>
<dbReference type="AlphaFoldDB" id="A0A8H3LYI0"/>
<dbReference type="InterPro" id="IPR012337">
    <property type="entry name" value="RNaseH-like_sf"/>
</dbReference>
<dbReference type="InterPro" id="IPR007021">
    <property type="entry name" value="DUF659"/>
</dbReference>
<feature type="compositionally biased region" description="Basic residues" evidence="1">
    <location>
        <begin position="177"/>
        <end position="186"/>
    </location>
</feature>
<feature type="domain" description="DUF659" evidence="2">
    <location>
        <begin position="36"/>
        <end position="110"/>
    </location>
</feature>
<protein>
    <submittedName>
        <fullName evidence="3">Uncharacterized protein LOC101234788</fullName>
    </submittedName>
</protein>
<reference evidence="3" key="1">
    <citation type="submission" date="2019-10" db="EMBL/GenBank/DDBJ databases">
        <title>Conservation and host-specific expression of non-tandemly repeated heterogenous ribosome RNA gene in arbuscular mycorrhizal fungi.</title>
        <authorList>
            <person name="Maeda T."/>
            <person name="Kobayashi Y."/>
            <person name="Nakagawa T."/>
            <person name="Ezawa T."/>
            <person name="Yamaguchi K."/>
            <person name="Bino T."/>
            <person name="Nishimoto Y."/>
            <person name="Shigenobu S."/>
            <person name="Kawaguchi M."/>
        </authorList>
    </citation>
    <scope>NUCLEOTIDE SEQUENCE</scope>
    <source>
        <strain evidence="3">HR1</strain>
    </source>
</reference>
<sequence>MKIADITKSFYELQKITDLIGISLFLHYYAKSICTNFLIYEKIKDILENIGPEHVSAIVSDNVANVRNVRAKIHEKYSHIENIHCISHCINLVANDIVNYAFANHLLCQINTLVSTFHNSHLAVNTTLDWSYSPVADKPKKSKKSDKTSMKVSPKTHEKTSKPEKDSKKTSKNSTKKDKKKKKKSSDKKQNKNMILLNSYYNY</sequence>
<gene>
    <name evidence="3" type="ORF">RCL2_002139200</name>
</gene>
<evidence type="ECO:0000259" key="2">
    <source>
        <dbReference type="Pfam" id="PF04937"/>
    </source>
</evidence>
<dbReference type="Proteomes" id="UP000615446">
    <property type="component" value="Unassembled WGS sequence"/>
</dbReference>
<dbReference type="SUPFAM" id="SSF53098">
    <property type="entry name" value="Ribonuclease H-like"/>
    <property type="match status" value="1"/>
</dbReference>
<comment type="caution">
    <text evidence="3">The sequence shown here is derived from an EMBL/GenBank/DDBJ whole genome shotgun (WGS) entry which is preliminary data.</text>
</comment>
<dbReference type="Pfam" id="PF04937">
    <property type="entry name" value="DUF659"/>
    <property type="match status" value="1"/>
</dbReference>
<organism evidence="3 4">
    <name type="scientific">Rhizophagus clarus</name>
    <dbReference type="NCBI Taxonomy" id="94130"/>
    <lineage>
        <taxon>Eukaryota</taxon>
        <taxon>Fungi</taxon>
        <taxon>Fungi incertae sedis</taxon>
        <taxon>Mucoromycota</taxon>
        <taxon>Glomeromycotina</taxon>
        <taxon>Glomeromycetes</taxon>
        <taxon>Glomerales</taxon>
        <taxon>Glomeraceae</taxon>
        <taxon>Rhizophagus</taxon>
    </lineage>
</organism>
<name>A0A8H3LYI0_9GLOM</name>
<evidence type="ECO:0000256" key="1">
    <source>
        <dbReference type="SAM" id="MobiDB-lite"/>
    </source>
</evidence>
<feature type="region of interest" description="Disordered" evidence="1">
    <location>
        <begin position="135"/>
        <end position="203"/>
    </location>
</feature>
<dbReference type="OrthoDB" id="1300625at2759"/>
<evidence type="ECO:0000313" key="4">
    <source>
        <dbReference type="Proteomes" id="UP000615446"/>
    </source>
</evidence>
<accession>A0A8H3LYI0</accession>
<proteinExistence type="predicted"/>